<dbReference type="EMBL" id="JAAIJR010000049">
    <property type="protein sequence ID" value="NEX21263.1"/>
    <property type="molecule type" value="Genomic_DNA"/>
</dbReference>
<dbReference type="NCBIfam" id="TIGR03831">
    <property type="entry name" value="YgiT_finger"/>
    <property type="match status" value="1"/>
</dbReference>
<organism evidence="1 2">
    <name type="scientific">Thiorhodococcus mannitoliphagus</name>
    <dbReference type="NCBI Taxonomy" id="329406"/>
    <lineage>
        <taxon>Bacteria</taxon>
        <taxon>Pseudomonadati</taxon>
        <taxon>Pseudomonadota</taxon>
        <taxon>Gammaproteobacteria</taxon>
        <taxon>Chromatiales</taxon>
        <taxon>Chromatiaceae</taxon>
        <taxon>Thiorhodococcus</taxon>
    </lineage>
</organism>
<dbReference type="InterPro" id="IPR022453">
    <property type="entry name" value="Znf_MqsA-type"/>
</dbReference>
<accession>A0A6P1DVQ1</accession>
<name>A0A6P1DVQ1_9GAMM</name>
<comment type="caution">
    <text evidence="1">The sequence shown here is derived from an EMBL/GenBank/DDBJ whole genome shotgun (WGS) entry which is preliminary data.</text>
</comment>
<sequence>MKPACPLCCGGDQRQGSTTFTADLGFGVVVVRHVPAQICDQCGEEWLHDDIAETLEAIVADAHARHSLVDVREWRDQAA</sequence>
<dbReference type="Gene3D" id="3.10.20.860">
    <property type="match status" value="1"/>
</dbReference>
<evidence type="ECO:0000313" key="1">
    <source>
        <dbReference type="EMBL" id="NEX21263.1"/>
    </source>
</evidence>
<dbReference type="Proteomes" id="UP000471640">
    <property type="component" value="Unassembled WGS sequence"/>
</dbReference>
<reference evidence="1 2" key="2">
    <citation type="submission" date="2020-02" db="EMBL/GenBank/DDBJ databases">
        <title>Genome sequences of Thiorhodococcus mannitoliphagus and Thiorhodococcus minor, purple sulfur photosynthetic bacteria in the gammaproteobacterial family, Chromatiaceae.</title>
        <authorList>
            <person name="Aviles F.A."/>
            <person name="Meyer T.E."/>
            <person name="Kyndt J.A."/>
        </authorList>
    </citation>
    <scope>NUCLEOTIDE SEQUENCE [LARGE SCALE GENOMIC DNA]</scope>
    <source>
        <strain evidence="1 2">DSM 18266</strain>
    </source>
</reference>
<gene>
    <name evidence="1" type="ORF">G3480_13220</name>
</gene>
<reference evidence="2" key="1">
    <citation type="journal article" date="2020" name="Microbiol. Resour. Announc.">
        <title>Draft Genome Sequences of Thiorhodococcus mannitoliphagus and Thiorhodococcus minor, Purple Sulfur Photosynthetic Bacteria in the Gammaproteobacterial Family Chromatiaceae.</title>
        <authorList>
            <person name="Aviles F.A."/>
            <person name="Meyer T.E."/>
            <person name="Kyndt J.A."/>
        </authorList>
    </citation>
    <scope>NUCLEOTIDE SEQUENCE [LARGE SCALE GENOMIC DNA]</scope>
    <source>
        <strain evidence="2">DSM 18266</strain>
    </source>
</reference>
<keyword evidence="2" id="KW-1185">Reference proteome</keyword>
<dbReference type="CDD" id="cd12870">
    <property type="entry name" value="MqsA"/>
    <property type="match status" value="1"/>
</dbReference>
<dbReference type="RefSeq" id="WP_164654365.1">
    <property type="nucleotide sequence ID" value="NZ_JAAIJR010000049.1"/>
</dbReference>
<protein>
    <submittedName>
        <fullName evidence="1">Type II toxin-antitoxin system MqsA family antitoxin</fullName>
    </submittedName>
</protein>
<evidence type="ECO:0000313" key="2">
    <source>
        <dbReference type="Proteomes" id="UP000471640"/>
    </source>
</evidence>
<proteinExistence type="predicted"/>
<dbReference type="AlphaFoldDB" id="A0A6P1DVQ1"/>